<dbReference type="EMBL" id="QLSZ01000008">
    <property type="protein sequence ID" value="RAR71367.1"/>
    <property type="molecule type" value="Genomic_DNA"/>
</dbReference>
<organism evidence="1 2">
    <name type="scientific">Flavobacterium aciduliphilum</name>
    <dbReference type="NCBI Taxonomy" id="1101402"/>
    <lineage>
        <taxon>Bacteria</taxon>
        <taxon>Pseudomonadati</taxon>
        <taxon>Bacteroidota</taxon>
        <taxon>Flavobacteriia</taxon>
        <taxon>Flavobacteriales</taxon>
        <taxon>Flavobacteriaceae</taxon>
        <taxon>Flavobacterium</taxon>
    </lineage>
</organism>
<dbReference type="GO" id="GO:0003677">
    <property type="term" value="F:DNA binding"/>
    <property type="evidence" value="ECO:0007669"/>
    <property type="project" value="InterPro"/>
</dbReference>
<dbReference type="SUPFAM" id="SSF47413">
    <property type="entry name" value="lambda repressor-like DNA-binding domains"/>
    <property type="match status" value="1"/>
</dbReference>
<dbReference type="InterPro" id="IPR010982">
    <property type="entry name" value="Lambda_DNA-bd_dom_sf"/>
</dbReference>
<name>A0A328YL75_9FLAO</name>
<evidence type="ECO:0000313" key="1">
    <source>
        <dbReference type="EMBL" id="RAR71367.1"/>
    </source>
</evidence>
<comment type="caution">
    <text evidence="1">The sequence shown here is derived from an EMBL/GenBank/DDBJ whole genome shotgun (WGS) entry which is preliminary data.</text>
</comment>
<sequence>MVFININIKFPYSIGFSAPPYSSVFKTYYTLLKTKLQIITQYCVFYVNLISYKSANICTMQHRGEIIKAAIYKSGISITEIAKRLGKSRRWMYLMFENNSVSLDLVLQIGYIIHHDFSEDIKEFNPPKKVLHEPPTIYEKEEEAAAYWKDKYLKLLEEYNVLLKQK</sequence>
<dbReference type="Proteomes" id="UP000248840">
    <property type="component" value="Unassembled WGS sequence"/>
</dbReference>
<protein>
    <submittedName>
        <fullName evidence="1">Uncharacterized protein</fullName>
    </submittedName>
</protein>
<evidence type="ECO:0000313" key="2">
    <source>
        <dbReference type="Proteomes" id="UP000248840"/>
    </source>
</evidence>
<gene>
    <name evidence="1" type="ORF">CLV55_108104</name>
</gene>
<proteinExistence type="predicted"/>
<reference evidence="1 2" key="1">
    <citation type="submission" date="2018-06" db="EMBL/GenBank/DDBJ databases">
        <title>Genomic Encyclopedia of Archaeal and Bacterial Type Strains, Phase II (KMG-II): from individual species to whole genera.</title>
        <authorList>
            <person name="Goeker M."/>
        </authorList>
    </citation>
    <scope>NUCLEOTIDE SEQUENCE [LARGE SCALE GENOMIC DNA]</scope>
    <source>
        <strain evidence="1 2">DSM 25663</strain>
    </source>
</reference>
<accession>A0A328YL75</accession>
<dbReference type="AlphaFoldDB" id="A0A328YL75"/>
<keyword evidence="2" id="KW-1185">Reference proteome</keyword>